<dbReference type="Pfam" id="PF00437">
    <property type="entry name" value="T2SSE"/>
    <property type="match status" value="1"/>
</dbReference>
<sequence length="347" mass="39334">MQDASDLHFEPFEHHAVIRYRVDGFLKTYEKIPISQHTLILSRMKVLADLKIGERRLPQDGAISISDRTPAIDLRISTLPTVYGEKMAIRILKKEPKYKDIDELGMHPLVKVQFQKSLKQTTGLILLTGPTSSGKTTTLYTALQFLNQTHRNITTLEDPVEYKIDGINQVQVNSQIGLNFGKGLRAILRQDPNVIMIGEIRDHETANIAIQSALTGHLILSSLHTYDTASAITRLLDMGIEPYLIASSIRLILAQRLVRKRCSCNGQNSECLICGGDGYQGRFAVFEMLPIDDSIHDLILQRASVHQIRDKMKEMNLKRLQDEVLEQVQLGKTTMEEFHRVMVTDYE</sequence>
<comment type="similarity">
    <text evidence="1">Belongs to the GSP E family.</text>
</comment>
<gene>
    <name evidence="5" type="ORF">U473_03865</name>
</gene>
<dbReference type="AlphaFoldDB" id="A0A135L2N5"/>
<dbReference type="CDD" id="cd01129">
    <property type="entry name" value="PulE-GspE-like"/>
    <property type="match status" value="1"/>
</dbReference>
<reference evidence="5 6" key="1">
    <citation type="submission" date="2016-02" db="EMBL/GenBank/DDBJ databases">
        <title>Draft Genome for Tepidibacillus decaturensis nov. sp. Strain Z9, an Anaerobic, Moderately Thermophilic and Heterotrophic Bacterium from Deep Subsurface of the Illinois Basin, USA.</title>
        <authorList>
            <person name="Dong Y."/>
            <person name="Chang J.Y."/>
            <person name="Sanford R."/>
            <person name="Fouke B.W."/>
        </authorList>
    </citation>
    <scope>NUCLEOTIDE SEQUENCE [LARGE SCALE GENOMIC DNA]</scope>
    <source>
        <strain evidence="5 6">Z9</strain>
    </source>
</reference>
<dbReference type="OrthoDB" id="9808272at2"/>
<evidence type="ECO:0000256" key="2">
    <source>
        <dbReference type="ARBA" id="ARBA00022741"/>
    </source>
</evidence>
<dbReference type="Gene3D" id="3.30.450.90">
    <property type="match status" value="1"/>
</dbReference>
<dbReference type="PANTHER" id="PTHR30258:SF1">
    <property type="entry name" value="PROTEIN TRANSPORT PROTEIN HOFB HOMOLOG"/>
    <property type="match status" value="1"/>
</dbReference>
<dbReference type="SUPFAM" id="SSF52540">
    <property type="entry name" value="P-loop containing nucleoside triphosphate hydrolases"/>
    <property type="match status" value="1"/>
</dbReference>
<feature type="domain" description="Bacterial type II secretion system protein E" evidence="4">
    <location>
        <begin position="2"/>
        <end position="340"/>
    </location>
</feature>
<organism evidence="5 6">
    <name type="scientific">Tepidibacillus decaturensis</name>
    <dbReference type="NCBI Taxonomy" id="1413211"/>
    <lineage>
        <taxon>Bacteria</taxon>
        <taxon>Bacillati</taxon>
        <taxon>Bacillota</taxon>
        <taxon>Bacilli</taxon>
        <taxon>Bacillales</taxon>
        <taxon>Bacillaceae</taxon>
        <taxon>Tepidibacillus</taxon>
    </lineage>
</organism>
<keyword evidence="6" id="KW-1185">Reference proteome</keyword>
<accession>A0A135L2N5</accession>
<dbReference type="GO" id="GO:0016887">
    <property type="term" value="F:ATP hydrolysis activity"/>
    <property type="evidence" value="ECO:0007669"/>
    <property type="project" value="TreeGrafter"/>
</dbReference>
<keyword evidence="3" id="KW-0067">ATP-binding</keyword>
<protein>
    <recommendedName>
        <fullName evidence="4">Bacterial type II secretion system protein E domain-containing protein</fullName>
    </recommendedName>
</protein>
<evidence type="ECO:0000313" key="5">
    <source>
        <dbReference type="EMBL" id="KXG43245.1"/>
    </source>
</evidence>
<evidence type="ECO:0000313" key="6">
    <source>
        <dbReference type="Proteomes" id="UP000070352"/>
    </source>
</evidence>
<dbReference type="InterPro" id="IPR001482">
    <property type="entry name" value="T2SS/T4SS_dom"/>
</dbReference>
<evidence type="ECO:0000256" key="1">
    <source>
        <dbReference type="ARBA" id="ARBA00006611"/>
    </source>
</evidence>
<dbReference type="EMBL" id="LSKU01000001">
    <property type="protein sequence ID" value="KXG43245.1"/>
    <property type="molecule type" value="Genomic_DNA"/>
</dbReference>
<evidence type="ECO:0000256" key="3">
    <source>
        <dbReference type="ARBA" id="ARBA00022840"/>
    </source>
</evidence>
<dbReference type="Proteomes" id="UP000070352">
    <property type="component" value="Unassembled WGS sequence"/>
</dbReference>
<comment type="caution">
    <text evidence="5">The sequence shown here is derived from an EMBL/GenBank/DDBJ whole genome shotgun (WGS) entry which is preliminary data.</text>
</comment>
<evidence type="ECO:0000259" key="4">
    <source>
        <dbReference type="Pfam" id="PF00437"/>
    </source>
</evidence>
<proteinExistence type="inferred from homology"/>
<dbReference type="InterPro" id="IPR027417">
    <property type="entry name" value="P-loop_NTPase"/>
</dbReference>
<dbReference type="GO" id="GO:0005886">
    <property type="term" value="C:plasma membrane"/>
    <property type="evidence" value="ECO:0007669"/>
    <property type="project" value="TreeGrafter"/>
</dbReference>
<dbReference type="GO" id="GO:0005524">
    <property type="term" value="F:ATP binding"/>
    <property type="evidence" value="ECO:0007669"/>
    <property type="project" value="UniProtKB-KW"/>
</dbReference>
<name>A0A135L2N5_9BACI</name>
<dbReference type="Gene3D" id="3.40.50.300">
    <property type="entry name" value="P-loop containing nucleotide triphosphate hydrolases"/>
    <property type="match status" value="1"/>
</dbReference>
<dbReference type="PANTHER" id="PTHR30258">
    <property type="entry name" value="TYPE II SECRETION SYSTEM PROTEIN GSPE-RELATED"/>
    <property type="match status" value="1"/>
</dbReference>
<dbReference type="STRING" id="1413211.U473_03865"/>
<keyword evidence="2" id="KW-0547">Nucleotide-binding</keyword>